<keyword evidence="7" id="KW-1185">Reference proteome</keyword>
<evidence type="ECO:0000256" key="3">
    <source>
        <dbReference type="ARBA" id="ARBA00023125"/>
    </source>
</evidence>
<name>A0A2N3L906_9PROT</name>
<feature type="domain" description="HTH lysR-type" evidence="5">
    <location>
        <begin position="1"/>
        <end position="58"/>
    </location>
</feature>
<dbReference type="GO" id="GO:0032993">
    <property type="term" value="C:protein-DNA complex"/>
    <property type="evidence" value="ECO:0007669"/>
    <property type="project" value="TreeGrafter"/>
</dbReference>
<gene>
    <name evidence="6" type="ORF">COO92_03915</name>
</gene>
<dbReference type="PANTHER" id="PTHR30346:SF30">
    <property type="entry name" value="SMALL NEUTRAL PROTEASE REGULATORY PROTEIN"/>
    <property type="match status" value="1"/>
</dbReference>
<dbReference type="InterPro" id="IPR036390">
    <property type="entry name" value="WH_DNA-bd_sf"/>
</dbReference>
<reference evidence="6 7" key="1">
    <citation type="submission" date="2017-09" db="EMBL/GenBank/DDBJ databases">
        <title>Biodiversity and function of Thalassospira species in the particle-attached aromatic-hydrocarbon-degrading consortia from the surface seawater of the China South Sea.</title>
        <authorList>
            <person name="Dong C."/>
            <person name="Lai Q."/>
            <person name="Shao Z."/>
        </authorList>
    </citation>
    <scope>NUCLEOTIDE SEQUENCE [LARGE SCALE GENOMIC DNA]</scope>
    <source>
        <strain evidence="6 7">139Z-12</strain>
    </source>
</reference>
<dbReference type="Gene3D" id="3.40.190.10">
    <property type="entry name" value="Periplasmic binding protein-like II"/>
    <property type="match status" value="2"/>
</dbReference>
<dbReference type="GO" id="GO:0003700">
    <property type="term" value="F:DNA-binding transcription factor activity"/>
    <property type="evidence" value="ECO:0007669"/>
    <property type="project" value="InterPro"/>
</dbReference>
<keyword evidence="3" id="KW-0238">DNA-binding</keyword>
<comment type="caution">
    <text evidence="6">The sequence shown here is derived from an EMBL/GenBank/DDBJ whole genome shotgun (WGS) entry which is preliminary data.</text>
</comment>
<dbReference type="CDD" id="cd08451">
    <property type="entry name" value="PBP2_BudR"/>
    <property type="match status" value="1"/>
</dbReference>
<dbReference type="PROSITE" id="PS50931">
    <property type="entry name" value="HTH_LYSR"/>
    <property type="match status" value="1"/>
</dbReference>
<organism evidence="6 7">
    <name type="scientific">Thalassospira lohafexi</name>
    <dbReference type="NCBI Taxonomy" id="744227"/>
    <lineage>
        <taxon>Bacteria</taxon>
        <taxon>Pseudomonadati</taxon>
        <taxon>Pseudomonadota</taxon>
        <taxon>Alphaproteobacteria</taxon>
        <taxon>Rhodospirillales</taxon>
        <taxon>Thalassospiraceae</taxon>
        <taxon>Thalassospira</taxon>
    </lineage>
</organism>
<dbReference type="SUPFAM" id="SSF46785">
    <property type="entry name" value="Winged helix' DNA-binding domain"/>
    <property type="match status" value="1"/>
</dbReference>
<dbReference type="FunFam" id="1.10.10.10:FF:000001">
    <property type="entry name" value="LysR family transcriptional regulator"/>
    <property type="match status" value="1"/>
</dbReference>
<evidence type="ECO:0000256" key="1">
    <source>
        <dbReference type="ARBA" id="ARBA00009437"/>
    </source>
</evidence>
<dbReference type="PRINTS" id="PR00039">
    <property type="entry name" value="HTHLYSR"/>
</dbReference>
<sequence length="304" mass="32730">MELRHIRYFLAVAREGNFTRAAAKIGIGQPPLSQQIRDLETEIGTPLFHRVPHGAELTEAGSAFLDIVVQFPDLAERAIRAAQRAGRGEVGSIRVGFTASAAFSPSVPRIFRDFRRAFPGVDMTLEEANSAQLVTGLKDERLDAVFLRQDVVAGDGIRLHVISAEPMVLVLPAGHPAAQGGKVALTELRDDALILTPRAVGPTHFDKVVTACRVAGFEPQLGQSAPQLGSVINFVAAELGFSLVPKPMTQLQANGVVYREIKGDVPIAELSLAYRGNDISIALRNFVSRTLAAHSDTTPSEIQK</sequence>
<evidence type="ECO:0000256" key="2">
    <source>
        <dbReference type="ARBA" id="ARBA00023015"/>
    </source>
</evidence>
<keyword evidence="4" id="KW-0804">Transcription</keyword>
<evidence type="ECO:0000256" key="4">
    <source>
        <dbReference type="ARBA" id="ARBA00023163"/>
    </source>
</evidence>
<dbReference type="AlphaFoldDB" id="A0A2N3L906"/>
<proteinExistence type="inferred from homology"/>
<protein>
    <submittedName>
        <fullName evidence="6">LysR family transcriptional regulator</fullName>
    </submittedName>
</protein>
<dbReference type="Pfam" id="PF03466">
    <property type="entry name" value="LysR_substrate"/>
    <property type="match status" value="1"/>
</dbReference>
<dbReference type="SUPFAM" id="SSF53850">
    <property type="entry name" value="Periplasmic binding protein-like II"/>
    <property type="match status" value="1"/>
</dbReference>
<dbReference type="InterPro" id="IPR000847">
    <property type="entry name" value="LysR_HTH_N"/>
</dbReference>
<dbReference type="EMBL" id="NXGX01000002">
    <property type="protein sequence ID" value="PKR59210.1"/>
    <property type="molecule type" value="Genomic_DNA"/>
</dbReference>
<dbReference type="GO" id="GO:0003677">
    <property type="term" value="F:DNA binding"/>
    <property type="evidence" value="ECO:0007669"/>
    <property type="project" value="UniProtKB-KW"/>
</dbReference>
<dbReference type="InterPro" id="IPR037410">
    <property type="entry name" value="BudR_PBP2"/>
</dbReference>
<dbReference type="Proteomes" id="UP000233332">
    <property type="component" value="Unassembled WGS sequence"/>
</dbReference>
<evidence type="ECO:0000259" key="5">
    <source>
        <dbReference type="PROSITE" id="PS50931"/>
    </source>
</evidence>
<keyword evidence="2" id="KW-0805">Transcription regulation</keyword>
<dbReference type="InterPro" id="IPR005119">
    <property type="entry name" value="LysR_subst-bd"/>
</dbReference>
<accession>A0A2N3L906</accession>
<evidence type="ECO:0000313" key="6">
    <source>
        <dbReference type="EMBL" id="PKR59210.1"/>
    </source>
</evidence>
<dbReference type="RefSeq" id="WP_101300123.1">
    <property type="nucleotide sequence ID" value="NZ_NXGX01000002.1"/>
</dbReference>
<dbReference type="PANTHER" id="PTHR30346">
    <property type="entry name" value="TRANSCRIPTIONAL DUAL REGULATOR HCAR-RELATED"/>
    <property type="match status" value="1"/>
</dbReference>
<comment type="similarity">
    <text evidence="1">Belongs to the LysR transcriptional regulatory family.</text>
</comment>
<dbReference type="Gene3D" id="1.10.10.10">
    <property type="entry name" value="Winged helix-like DNA-binding domain superfamily/Winged helix DNA-binding domain"/>
    <property type="match status" value="1"/>
</dbReference>
<evidence type="ECO:0000313" key="7">
    <source>
        <dbReference type="Proteomes" id="UP000233332"/>
    </source>
</evidence>
<dbReference type="InterPro" id="IPR036388">
    <property type="entry name" value="WH-like_DNA-bd_sf"/>
</dbReference>
<dbReference type="Pfam" id="PF00126">
    <property type="entry name" value="HTH_1"/>
    <property type="match status" value="1"/>
</dbReference>